<keyword evidence="4 7" id="KW-0812">Transmembrane</keyword>
<protein>
    <submittedName>
        <fullName evidence="9">Glycosyltransferase involved in cell wall biosynthesis</fullName>
    </submittedName>
</protein>
<feature type="transmembrane region" description="Helical" evidence="7">
    <location>
        <begin position="235"/>
        <end position="259"/>
    </location>
</feature>
<accession>A0A562UW28</accession>
<keyword evidence="5 7" id="KW-1133">Transmembrane helix</keyword>
<dbReference type="OrthoDB" id="9807795at2"/>
<reference evidence="9 10" key="1">
    <citation type="submission" date="2019-07" db="EMBL/GenBank/DDBJ databases">
        <title>Genomic Encyclopedia of Archaeal and Bacterial Type Strains, Phase II (KMG-II): from individual species to whole genera.</title>
        <authorList>
            <person name="Goeker M."/>
        </authorList>
    </citation>
    <scope>NUCLEOTIDE SEQUENCE [LARGE SCALE GENOMIC DNA]</scope>
    <source>
        <strain evidence="9 10">ATCC BAA-2084</strain>
    </source>
</reference>
<evidence type="ECO:0000259" key="8">
    <source>
        <dbReference type="Pfam" id="PF00535"/>
    </source>
</evidence>
<evidence type="ECO:0000256" key="2">
    <source>
        <dbReference type="ARBA" id="ARBA00022676"/>
    </source>
</evidence>
<evidence type="ECO:0000313" key="10">
    <source>
        <dbReference type="Proteomes" id="UP000320547"/>
    </source>
</evidence>
<dbReference type="PANTHER" id="PTHR48090">
    <property type="entry name" value="UNDECAPRENYL-PHOSPHATE 4-DEOXY-4-FORMAMIDO-L-ARABINOSE TRANSFERASE-RELATED"/>
    <property type="match status" value="1"/>
</dbReference>
<name>A0A562UW28_9SPHN</name>
<evidence type="ECO:0000256" key="5">
    <source>
        <dbReference type="ARBA" id="ARBA00022989"/>
    </source>
</evidence>
<dbReference type="CDD" id="cd04187">
    <property type="entry name" value="DPM1_like_bac"/>
    <property type="match status" value="1"/>
</dbReference>
<dbReference type="RefSeq" id="WP_067600336.1">
    <property type="nucleotide sequence ID" value="NZ_CP015963.1"/>
</dbReference>
<keyword evidence="2" id="KW-0328">Glycosyltransferase</keyword>
<dbReference type="Proteomes" id="UP000320547">
    <property type="component" value="Unassembled WGS sequence"/>
</dbReference>
<dbReference type="Gene3D" id="3.90.550.10">
    <property type="entry name" value="Spore Coat Polysaccharide Biosynthesis Protein SpsA, Chain A"/>
    <property type="match status" value="1"/>
</dbReference>
<keyword evidence="6 7" id="KW-0472">Membrane</keyword>
<organism evidence="9 10">
    <name type="scientific">Altererythrobacter ishigakiensis</name>
    <dbReference type="NCBI Taxonomy" id="476157"/>
    <lineage>
        <taxon>Bacteria</taxon>
        <taxon>Pseudomonadati</taxon>
        <taxon>Pseudomonadota</taxon>
        <taxon>Alphaproteobacteria</taxon>
        <taxon>Sphingomonadales</taxon>
        <taxon>Erythrobacteraceae</taxon>
        <taxon>Altererythrobacter</taxon>
    </lineage>
</organism>
<keyword evidence="10" id="KW-1185">Reference proteome</keyword>
<dbReference type="EMBL" id="VLLK01000001">
    <property type="protein sequence ID" value="TWJ09813.1"/>
    <property type="molecule type" value="Genomic_DNA"/>
</dbReference>
<evidence type="ECO:0000256" key="3">
    <source>
        <dbReference type="ARBA" id="ARBA00022679"/>
    </source>
</evidence>
<evidence type="ECO:0000256" key="7">
    <source>
        <dbReference type="SAM" id="Phobius"/>
    </source>
</evidence>
<dbReference type="SUPFAM" id="SSF53448">
    <property type="entry name" value="Nucleotide-diphospho-sugar transferases"/>
    <property type="match status" value="1"/>
</dbReference>
<dbReference type="GO" id="GO:0005886">
    <property type="term" value="C:plasma membrane"/>
    <property type="evidence" value="ECO:0007669"/>
    <property type="project" value="TreeGrafter"/>
</dbReference>
<dbReference type="InterPro" id="IPR050256">
    <property type="entry name" value="Glycosyltransferase_2"/>
</dbReference>
<dbReference type="Pfam" id="PF00535">
    <property type="entry name" value="Glycos_transf_2"/>
    <property type="match status" value="1"/>
</dbReference>
<evidence type="ECO:0000256" key="4">
    <source>
        <dbReference type="ARBA" id="ARBA00022692"/>
    </source>
</evidence>
<evidence type="ECO:0000256" key="6">
    <source>
        <dbReference type="ARBA" id="ARBA00023136"/>
    </source>
</evidence>
<evidence type="ECO:0000313" key="9">
    <source>
        <dbReference type="EMBL" id="TWJ09813.1"/>
    </source>
</evidence>
<proteinExistence type="predicted"/>
<dbReference type="PANTHER" id="PTHR48090:SF1">
    <property type="entry name" value="PROPHAGE BACTOPRENOL GLUCOSYL TRANSFERASE HOMOLOG"/>
    <property type="match status" value="1"/>
</dbReference>
<feature type="transmembrane region" description="Helical" evidence="7">
    <location>
        <begin position="271"/>
        <end position="293"/>
    </location>
</feature>
<comment type="subcellular location">
    <subcellularLocation>
        <location evidence="1">Membrane</location>
        <topology evidence="1">Multi-pass membrane protein</topology>
    </subcellularLocation>
</comment>
<dbReference type="GO" id="GO:0016757">
    <property type="term" value="F:glycosyltransferase activity"/>
    <property type="evidence" value="ECO:0007669"/>
    <property type="project" value="UniProtKB-KW"/>
</dbReference>
<dbReference type="InterPro" id="IPR029044">
    <property type="entry name" value="Nucleotide-diphossugar_trans"/>
</dbReference>
<keyword evidence="3 9" id="KW-0808">Transferase</keyword>
<dbReference type="STRING" id="476157.GCA_001663155_01894"/>
<dbReference type="AlphaFoldDB" id="A0A562UW28"/>
<gene>
    <name evidence="9" type="ORF">JN10_1459</name>
</gene>
<comment type="caution">
    <text evidence="9">The sequence shown here is derived from an EMBL/GenBank/DDBJ whole genome shotgun (WGS) entry which is preliminary data.</text>
</comment>
<dbReference type="InterPro" id="IPR001173">
    <property type="entry name" value="Glyco_trans_2-like"/>
</dbReference>
<evidence type="ECO:0000256" key="1">
    <source>
        <dbReference type="ARBA" id="ARBA00004141"/>
    </source>
</evidence>
<feature type="domain" description="Glycosyltransferase 2-like" evidence="8">
    <location>
        <begin position="5"/>
        <end position="171"/>
    </location>
</feature>
<sequence length="314" mass="34820">MTVLSLIMPVYNEAEVIKPFLSRIEQLQADFESVLGEDFRLELLFVNDGSQDNTKVILEDLAAGNSEIKLINLSRNFGKEAALSAGLNHTSGDAVIPIDVDMQDPPEVIMEMLEKWKAGAQVVNAKRVDRTSDGFLKRGSASAFYAILDRVADQPVHPHVGDFRLFDRKAVMALNQLPENTRYNKGLFSWIGFKVEEVELVRSSRDIGSSKWKPTKLWELALDGITSSTTLPLRIWTYLGAAVALFAIVYAFFLIGYTLITGGDTPGFASIMVAVLFLGGLNLLSLGLLGEYIGRIAREVRRRPNYIIESTKGF</sequence>